<gene>
    <name evidence="1" type="ORF">IE4872_PD01760</name>
</gene>
<organism evidence="1 2">
    <name type="scientific">Rhizobium gallicum</name>
    <dbReference type="NCBI Taxonomy" id="56730"/>
    <lineage>
        <taxon>Bacteria</taxon>
        <taxon>Pseudomonadati</taxon>
        <taxon>Pseudomonadota</taxon>
        <taxon>Alphaproteobacteria</taxon>
        <taxon>Hyphomicrobiales</taxon>
        <taxon>Rhizobiaceae</taxon>
        <taxon>Rhizobium/Agrobacterium group</taxon>
        <taxon>Rhizobium</taxon>
    </lineage>
</organism>
<dbReference type="Proteomes" id="UP000184749">
    <property type="component" value="Plasmid pRgalIE4872d"/>
</dbReference>
<dbReference type="RefSeq" id="WP_074072463.1">
    <property type="nucleotide sequence ID" value="NZ_CP017105.1"/>
</dbReference>
<evidence type="ECO:0000313" key="2">
    <source>
        <dbReference type="Proteomes" id="UP000184749"/>
    </source>
</evidence>
<geneLocation type="plasmid" evidence="2">
    <name>prgalie4872d</name>
</geneLocation>
<dbReference type="OrthoDB" id="8100986at2"/>
<proteinExistence type="predicted"/>
<keyword evidence="1" id="KW-0614">Plasmid</keyword>
<accession>A0A1L5NWM3</accession>
<dbReference type="EMBL" id="CP017105">
    <property type="protein sequence ID" value="APO72278.1"/>
    <property type="molecule type" value="Genomic_DNA"/>
</dbReference>
<evidence type="ECO:0000313" key="1">
    <source>
        <dbReference type="EMBL" id="APO72278.1"/>
    </source>
</evidence>
<name>A0A1L5NWM3_9HYPH</name>
<protein>
    <submittedName>
        <fullName evidence="1">Uncharacterized protein</fullName>
    </submittedName>
</protein>
<sequence length="114" mass="12704">MDEASALLETLTFTLGVITKSNAVDRHRIAQAYYEAQGVVVAIEAENDHARPRILACLERFKVCKAEDDIAAAGWMLAALQIRIDERDLADWEKLKVVADGTAQLLLNPRKKLQ</sequence>
<dbReference type="AlphaFoldDB" id="A0A1L5NWM3"/>
<reference evidence="1 2" key="1">
    <citation type="submission" date="2016-09" db="EMBL/GenBank/DDBJ databases">
        <title>The complete genome sequences of Rhizobium gallicum, symbiovars gallicum and phaseoli, symbionts associated to common bean (Phaseolus vulgaris).</title>
        <authorList>
            <person name="Bustos P."/>
            <person name="Santamaria R.I."/>
            <person name="Perez-Carrascal O.M."/>
            <person name="Juarez S."/>
            <person name="Lozano L."/>
            <person name="Martinez-Flores I."/>
            <person name="Martinez-Romero E."/>
            <person name="Cevallos M."/>
            <person name="Romero D."/>
            <person name="Davila G."/>
            <person name="Gonzalez V."/>
        </authorList>
    </citation>
    <scope>NUCLEOTIDE SEQUENCE [LARGE SCALE GENOMIC DNA]</scope>
    <source>
        <strain evidence="1 2">IE4872</strain>
        <plasmid evidence="2">prgalie4872d</plasmid>
    </source>
</reference>